<dbReference type="AlphaFoldDB" id="A0A0N7MLC5"/>
<evidence type="ECO:0000256" key="14">
    <source>
        <dbReference type="ARBA" id="ARBA00030453"/>
    </source>
</evidence>
<dbReference type="InterPro" id="IPR013962">
    <property type="entry name" value="DASH_Dam1"/>
</dbReference>
<feature type="compositionally biased region" description="Polar residues" evidence="16">
    <location>
        <begin position="40"/>
        <end position="49"/>
    </location>
</feature>
<feature type="region of interest" description="Disordered" evidence="16">
    <location>
        <begin position="143"/>
        <end position="181"/>
    </location>
</feature>
<evidence type="ECO:0000256" key="13">
    <source>
        <dbReference type="ARBA" id="ARBA00023328"/>
    </source>
</evidence>
<feature type="region of interest" description="Disordered" evidence="16">
    <location>
        <begin position="253"/>
        <end position="295"/>
    </location>
</feature>
<evidence type="ECO:0000256" key="4">
    <source>
        <dbReference type="ARBA" id="ARBA00010073"/>
    </source>
</evidence>
<evidence type="ECO:0000256" key="2">
    <source>
        <dbReference type="ARBA" id="ARBA00004186"/>
    </source>
</evidence>
<sequence>MPAPKSQVRPNTPVKDHRTATEYRLSISSNPGSRRSSLGAVNNNDTSESDSVISTYLLPQVRELSDAMITLDSNFTQMNFIHESLVDLNESVSALLYGLMCNSWCVDFPNMPHDTLTELKTMQTLHNLEEERLRLVEAIARQERQDQETKEAQNTASRHFASALRPRPQQSQKLAVGPSRRDWDLQEVAAHDLNDDDNTDASFVSNPANIAPSSSKSRQMRRKSMLHTMRNSIAGTHELSEADKRRSLAVSASRIVNLPKNPNLGTPASRNSAARMGTQRVAKETRALKTRPPFR</sequence>
<evidence type="ECO:0000256" key="6">
    <source>
        <dbReference type="ARBA" id="ARBA00022454"/>
    </source>
</evidence>
<keyword evidence="6" id="KW-0158">Chromosome</keyword>
<comment type="similarity">
    <text evidence="4">Belongs to the DASH complex DAM1 family.</text>
</comment>
<evidence type="ECO:0000313" key="18">
    <source>
        <dbReference type="Proteomes" id="UP000236544"/>
    </source>
</evidence>
<feature type="region of interest" description="Disordered" evidence="16">
    <location>
        <begin position="1"/>
        <end position="49"/>
    </location>
</feature>
<dbReference type="EMBL" id="LN890563">
    <property type="protein sequence ID" value="CUS21900.1"/>
    <property type="molecule type" value="Genomic_DNA"/>
</dbReference>
<evidence type="ECO:0000256" key="5">
    <source>
        <dbReference type="ARBA" id="ARBA00020497"/>
    </source>
</evidence>
<evidence type="ECO:0000256" key="11">
    <source>
        <dbReference type="ARBA" id="ARBA00023212"/>
    </source>
</evidence>
<organism evidence="17 18">
    <name type="scientific">Lachancea quebecensis</name>
    <dbReference type="NCBI Taxonomy" id="1654605"/>
    <lineage>
        <taxon>Eukaryota</taxon>
        <taxon>Fungi</taxon>
        <taxon>Dikarya</taxon>
        <taxon>Ascomycota</taxon>
        <taxon>Saccharomycotina</taxon>
        <taxon>Saccharomycetes</taxon>
        <taxon>Saccharomycetales</taxon>
        <taxon>Saccharomycetaceae</taxon>
        <taxon>Lachancea</taxon>
    </lineage>
</organism>
<feature type="region of interest" description="Disordered" evidence="16">
    <location>
        <begin position="194"/>
        <end position="224"/>
    </location>
</feature>
<proteinExistence type="inferred from homology"/>
<evidence type="ECO:0000256" key="8">
    <source>
        <dbReference type="ARBA" id="ARBA00022701"/>
    </source>
</evidence>
<keyword evidence="13" id="KW-0137">Centromere</keyword>
<keyword evidence="18" id="KW-1185">Reference proteome</keyword>
<keyword evidence="12" id="KW-0539">Nucleus</keyword>
<keyword evidence="10" id="KW-0995">Kinetochore</keyword>
<protein>
    <recommendedName>
        <fullName evidence="5">DASH complex subunit DAM1</fullName>
    </recommendedName>
    <alternativeName>
        <fullName evidence="14">Outer kinetochore protein DAM1</fullName>
    </alternativeName>
</protein>
<evidence type="ECO:0000256" key="16">
    <source>
        <dbReference type="SAM" id="MobiDB-lite"/>
    </source>
</evidence>
<evidence type="ECO:0000256" key="1">
    <source>
        <dbReference type="ARBA" id="ARBA00004123"/>
    </source>
</evidence>
<dbReference type="OrthoDB" id="5586015at2759"/>
<keyword evidence="8" id="KW-0493">Microtubule</keyword>
<evidence type="ECO:0000256" key="7">
    <source>
        <dbReference type="ARBA" id="ARBA00022490"/>
    </source>
</evidence>
<feature type="compositionally biased region" description="Low complexity" evidence="16">
    <location>
        <begin position="25"/>
        <end position="39"/>
    </location>
</feature>
<name>A0A0N7MLC5_9SACH</name>
<dbReference type="GO" id="GO:1990758">
    <property type="term" value="P:mitotic sister chromatid biorientation"/>
    <property type="evidence" value="ECO:0007669"/>
    <property type="project" value="TreeGrafter"/>
</dbReference>
<keyword evidence="11" id="KW-0206">Cytoskeleton</keyword>
<dbReference type="GO" id="GO:1990537">
    <property type="term" value="C:mitotic spindle polar microtubule"/>
    <property type="evidence" value="ECO:0007669"/>
    <property type="project" value="TreeGrafter"/>
</dbReference>
<gene>
    <name evidence="17" type="ORF">LAQU0_S04e03400g</name>
</gene>
<dbReference type="Proteomes" id="UP000236544">
    <property type="component" value="Unassembled WGS sequence"/>
</dbReference>
<reference evidence="18" key="1">
    <citation type="submission" date="2015-10" db="EMBL/GenBank/DDBJ databases">
        <authorList>
            <person name="Devillers H."/>
        </authorList>
    </citation>
    <scope>NUCLEOTIDE SEQUENCE [LARGE SCALE GENOMIC DNA]</scope>
</reference>
<feature type="compositionally biased region" description="Polar residues" evidence="16">
    <location>
        <begin position="263"/>
        <end position="272"/>
    </location>
</feature>
<keyword evidence="7" id="KW-0963">Cytoplasm</keyword>
<comment type="subcellular location">
    <subcellularLocation>
        <location evidence="3">Chromosome</location>
        <location evidence="3">Centromere</location>
        <location evidence="3">Kinetochore</location>
    </subcellularLocation>
    <subcellularLocation>
        <location evidence="2">Cytoplasm</location>
        <location evidence="2">Cytoskeleton</location>
        <location evidence="2">Spindle</location>
    </subcellularLocation>
    <subcellularLocation>
        <location evidence="1">Nucleus</location>
    </subcellularLocation>
</comment>
<comment type="subunit">
    <text evidence="15">Component of the DASH complex consisting of ASK1, DAD1, DAD2, DAD3, DAD4, DAM1, DUO1, HSK3, SPC19 and SPC34, with a stoichiometry of one copy of each subunit per complex. Multiple DASH complexes oligomerize to form a ring that encircles spindle microtubules and organizes the rod-like NDC80 complexes of the outer kinetochore. DASH complex oligomerization strengthens microtubule attachments. Within the complex, DAM1 and DUO1 may form the microtubule connections. On cytoplasmic microtubules, DASH complexes appear to form patches instead of rings. Interacts with the outer kinetochore component NDC80; the interaction is direct.</text>
</comment>
<dbReference type="PANTHER" id="PTHR28113">
    <property type="entry name" value="DASH COMPLEX SUBUNIT DAM1"/>
    <property type="match status" value="1"/>
</dbReference>
<dbReference type="GO" id="GO:0042729">
    <property type="term" value="C:DASH complex"/>
    <property type="evidence" value="ECO:0007669"/>
    <property type="project" value="InterPro"/>
</dbReference>
<keyword evidence="9" id="KW-0159">Chromosome partition</keyword>
<evidence type="ECO:0000256" key="12">
    <source>
        <dbReference type="ARBA" id="ARBA00023242"/>
    </source>
</evidence>
<evidence type="ECO:0000313" key="17">
    <source>
        <dbReference type="EMBL" id="CUS21900.1"/>
    </source>
</evidence>
<feature type="compositionally biased region" description="Polar residues" evidence="16">
    <location>
        <begin position="200"/>
        <end position="212"/>
    </location>
</feature>
<evidence type="ECO:0000256" key="10">
    <source>
        <dbReference type="ARBA" id="ARBA00022838"/>
    </source>
</evidence>
<dbReference type="Pfam" id="PF08653">
    <property type="entry name" value="DASH_Dam1"/>
    <property type="match status" value="1"/>
</dbReference>
<dbReference type="GO" id="GO:0044732">
    <property type="term" value="C:mitotic spindle pole body"/>
    <property type="evidence" value="ECO:0007669"/>
    <property type="project" value="TreeGrafter"/>
</dbReference>
<dbReference type="PANTHER" id="PTHR28113:SF1">
    <property type="entry name" value="DASH COMPLEX SUBUNIT DAM1"/>
    <property type="match status" value="1"/>
</dbReference>
<accession>A0A0N7MLC5</accession>
<evidence type="ECO:0000256" key="3">
    <source>
        <dbReference type="ARBA" id="ARBA00004629"/>
    </source>
</evidence>
<evidence type="ECO:0000256" key="15">
    <source>
        <dbReference type="ARBA" id="ARBA00047036"/>
    </source>
</evidence>
<evidence type="ECO:0000256" key="9">
    <source>
        <dbReference type="ARBA" id="ARBA00022829"/>
    </source>
</evidence>